<keyword evidence="6 12" id="KW-0675">Receptor</keyword>
<feature type="transmembrane region" description="Helical" evidence="9">
    <location>
        <begin position="430"/>
        <end position="452"/>
    </location>
</feature>
<dbReference type="InterPro" id="IPR028082">
    <property type="entry name" value="Peripla_BP_I"/>
</dbReference>
<evidence type="ECO:0000256" key="10">
    <source>
        <dbReference type="SAM" id="SignalP"/>
    </source>
</evidence>
<feature type="transmembrane region" description="Helical" evidence="9">
    <location>
        <begin position="314"/>
        <end position="332"/>
    </location>
</feature>
<reference evidence="12" key="1">
    <citation type="journal article" date="2023" name="G3 (Bethesda)">
        <title>Whole genome assembly and annotation of the endangered Caribbean coral Acropora cervicornis.</title>
        <authorList>
            <person name="Selwyn J.D."/>
            <person name="Vollmer S.V."/>
        </authorList>
    </citation>
    <scope>NUCLEOTIDE SEQUENCE</scope>
    <source>
        <strain evidence="12">K2</strain>
    </source>
</reference>
<protein>
    <submittedName>
        <fullName evidence="12">Gamma-aminobutyric acid type B receptor subunit 1</fullName>
    </submittedName>
</protein>
<feature type="transmembrane region" description="Helical" evidence="9">
    <location>
        <begin position="395"/>
        <end position="418"/>
    </location>
</feature>
<keyword evidence="4" id="KW-0297">G-protein coupled receptor</keyword>
<comment type="caution">
    <text evidence="12">The sequence shown here is derived from an EMBL/GenBank/DDBJ whole genome shotgun (WGS) entry which is preliminary data.</text>
</comment>
<dbReference type="AlphaFoldDB" id="A0AAD9QZU4"/>
<sequence>MMLVMQWLSLCFAAIVHAQSNKIPLYVGSLAPLSGKRSWWGAGITAAMKMAFDYINNRTDILPSYELTLLANDTKGETGLGNKILYDYIRTGKPSLILGPGRSNVALSVADTAKYWKMIQISASAETGDLSDVDNYPFFFRTISSISASKSTFVALAKTFHWKRVAILFFSRDMYIRIYKNKLFGQRYGWVVHTPDSQGWWNRTYPHSGCTADQVTEAAEYAISIDHLYLSKANASSISGLTPQQFSKEYKAYVAKINVSTSVYGPFGFDAAWMAAIALNSSTEGKSTTRRDLLDIHEEVATEEIKENLLRARFLGVTVGILYISLLSLITLSHGQFLTGLISGSKFHLVALHDAGQAYNLTYYDQGKFQWRDGKSPIDGVTYRDKLMELSEGHFIVMCVIATFGILLCFGFLHFNIVNRNKRCVKMSSPNINSTMIIGCILAYVSVILFSVDGMSLTGEICMARVVALDYGFTIAFGSMFSKTWRVHRITRKLRVRRKAIHDIHLLGMIFMFLFVDTLILMVWYMVDPLRKTQKSSCTPTIRSTNAMAKLPSDP</sequence>
<keyword evidence="10" id="KW-0732">Signal</keyword>
<evidence type="ECO:0000256" key="1">
    <source>
        <dbReference type="ARBA" id="ARBA00004141"/>
    </source>
</evidence>
<evidence type="ECO:0000256" key="6">
    <source>
        <dbReference type="ARBA" id="ARBA00023170"/>
    </source>
</evidence>
<keyword evidence="5 9" id="KW-0472">Membrane</keyword>
<keyword evidence="7" id="KW-0325">Glycoprotein</keyword>
<dbReference type="PROSITE" id="PS50259">
    <property type="entry name" value="G_PROTEIN_RECEP_F3_4"/>
    <property type="match status" value="1"/>
</dbReference>
<evidence type="ECO:0000259" key="11">
    <source>
        <dbReference type="PROSITE" id="PS50259"/>
    </source>
</evidence>
<dbReference type="SUPFAM" id="SSF53822">
    <property type="entry name" value="Periplasmic binding protein-like I"/>
    <property type="match status" value="1"/>
</dbReference>
<evidence type="ECO:0000256" key="8">
    <source>
        <dbReference type="ARBA" id="ARBA00023224"/>
    </source>
</evidence>
<dbReference type="Pfam" id="PF00003">
    <property type="entry name" value="7tm_3"/>
    <property type="match status" value="1"/>
</dbReference>
<evidence type="ECO:0000256" key="9">
    <source>
        <dbReference type="SAM" id="Phobius"/>
    </source>
</evidence>
<dbReference type="PRINTS" id="PR01176">
    <property type="entry name" value="GABABRECEPTR"/>
</dbReference>
<accession>A0AAD9QZU4</accession>
<feature type="chain" id="PRO_5042064413" evidence="10">
    <location>
        <begin position="19"/>
        <end position="555"/>
    </location>
</feature>
<feature type="domain" description="G-protein coupled receptors family 3 profile" evidence="11">
    <location>
        <begin position="394"/>
        <end position="529"/>
    </location>
</feature>
<evidence type="ECO:0000256" key="5">
    <source>
        <dbReference type="ARBA" id="ARBA00023136"/>
    </source>
</evidence>
<evidence type="ECO:0000256" key="4">
    <source>
        <dbReference type="ARBA" id="ARBA00023040"/>
    </source>
</evidence>
<organism evidence="12 13">
    <name type="scientific">Acropora cervicornis</name>
    <name type="common">Staghorn coral</name>
    <dbReference type="NCBI Taxonomy" id="6130"/>
    <lineage>
        <taxon>Eukaryota</taxon>
        <taxon>Metazoa</taxon>
        <taxon>Cnidaria</taxon>
        <taxon>Anthozoa</taxon>
        <taxon>Hexacorallia</taxon>
        <taxon>Scleractinia</taxon>
        <taxon>Astrocoeniina</taxon>
        <taxon>Acroporidae</taxon>
        <taxon>Acropora</taxon>
    </lineage>
</organism>
<gene>
    <name evidence="12" type="ORF">P5673_004222</name>
</gene>
<name>A0AAD9QZU4_ACRCE</name>
<proteinExistence type="predicted"/>
<dbReference type="PANTHER" id="PTHR10519:SF74">
    <property type="entry name" value="GAMMA-AMINOBUTYRIC ACID TYPE B RECEPTOR SUBUNIT 2"/>
    <property type="match status" value="1"/>
</dbReference>
<evidence type="ECO:0000256" key="7">
    <source>
        <dbReference type="ARBA" id="ARBA00023180"/>
    </source>
</evidence>
<evidence type="ECO:0000256" key="2">
    <source>
        <dbReference type="ARBA" id="ARBA00022692"/>
    </source>
</evidence>
<reference evidence="12" key="2">
    <citation type="journal article" date="2023" name="Science">
        <title>Genomic signatures of disease resistance in endangered staghorn corals.</title>
        <authorList>
            <person name="Vollmer S.V."/>
            <person name="Selwyn J.D."/>
            <person name="Despard B.A."/>
            <person name="Roesel C.L."/>
        </authorList>
    </citation>
    <scope>NUCLEOTIDE SEQUENCE</scope>
    <source>
        <strain evidence="12">K2</strain>
    </source>
</reference>
<keyword evidence="13" id="KW-1185">Reference proteome</keyword>
<dbReference type="CDD" id="cd06366">
    <property type="entry name" value="PBP1_GABAb_receptor"/>
    <property type="match status" value="1"/>
</dbReference>
<dbReference type="InterPro" id="IPR017978">
    <property type="entry name" value="GPCR_3_C"/>
</dbReference>
<dbReference type="InterPro" id="IPR001828">
    <property type="entry name" value="ANF_lig-bd_rcpt"/>
</dbReference>
<dbReference type="EMBL" id="JARQWQ010000007">
    <property type="protein sequence ID" value="KAK2570554.1"/>
    <property type="molecule type" value="Genomic_DNA"/>
</dbReference>
<feature type="transmembrane region" description="Helical" evidence="9">
    <location>
        <begin position="506"/>
        <end position="527"/>
    </location>
</feature>
<dbReference type="Proteomes" id="UP001249851">
    <property type="component" value="Unassembled WGS sequence"/>
</dbReference>
<dbReference type="InterPro" id="IPR002455">
    <property type="entry name" value="GPCR3_GABA-B"/>
</dbReference>
<feature type="transmembrane region" description="Helical" evidence="9">
    <location>
        <begin position="464"/>
        <end position="485"/>
    </location>
</feature>
<keyword evidence="8" id="KW-0807">Transducer</keyword>
<evidence type="ECO:0000313" key="12">
    <source>
        <dbReference type="EMBL" id="KAK2570554.1"/>
    </source>
</evidence>
<evidence type="ECO:0000256" key="3">
    <source>
        <dbReference type="ARBA" id="ARBA00022989"/>
    </source>
</evidence>
<feature type="signal peptide" evidence="10">
    <location>
        <begin position="1"/>
        <end position="18"/>
    </location>
</feature>
<comment type="subcellular location">
    <subcellularLocation>
        <location evidence="1">Membrane</location>
        <topology evidence="1">Multi-pass membrane protein</topology>
    </subcellularLocation>
</comment>
<dbReference type="Gene3D" id="3.40.50.2300">
    <property type="match status" value="2"/>
</dbReference>
<evidence type="ECO:0000313" key="13">
    <source>
        <dbReference type="Proteomes" id="UP001249851"/>
    </source>
</evidence>
<keyword evidence="2 9" id="KW-0812">Transmembrane</keyword>
<dbReference type="CDD" id="cd15047">
    <property type="entry name" value="7tmC_GABA-B-like"/>
    <property type="match status" value="1"/>
</dbReference>
<dbReference type="GO" id="GO:0038039">
    <property type="term" value="C:G protein-coupled receptor heterodimeric complex"/>
    <property type="evidence" value="ECO:0007669"/>
    <property type="project" value="TreeGrafter"/>
</dbReference>
<dbReference type="PANTHER" id="PTHR10519">
    <property type="entry name" value="GABA-B RECEPTOR"/>
    <property type="match status" value="1"/>
</dbReference>
<dbReference type="GO" id="GO:0004965">
    <property type="term" value="F:G protein-coupled GABA receptor activity"/>
    <property type="evidence" value="ECO:0007669"/>
    <property type="project" value="InterPro"/>
</dbReference>
<dbReference type="Pfam" id="PF01094">
    <property type="entry name" value="ANF_receptor"/>
    <property type="match status" value="1"/>
</dbReference>
<keyword evidence="3 9" id="KW-1133">Transmembrane helix</keyword>
<dbReference type="GO" id="GO:0007214">
    <property type="term" value="P:gamma-aminobutyric acid signaling pathway"/>
    <property type="evidence" value="ECO:0007669"/>
    <property type="project" value="TreeGrafter"/>
</dbReference>